<feature type="region of interest" description="G3" evidence="7">
    <location>
        <begin position="70"/>
        <end position="73"/>
    </location>
</feature>
<comment type="subunit">
    <text evidence="6">Monomer.</text>
</comment>
<dbReference type="PANTHER" id="PTHR42698">
    <property type="entry name" value="GTPASE ERA"/>
    <property type="match status" value="1"/>
</dbReference>
<keyword evidence="5 6" id="KW-0342">GTP-binding</keyword>
<gene>
    <name evidence="6 11" type="primary">era</name>
    <name evidence="11" type="ORF">GCM10017083_19970</name>
</gene>
<dbReference type="GO" id="GO:0043024">
    <property type="term" value="F:ribosomal small subunit binding"/>
    <property type="evidence" value="ECO:0007669"/>
    <property type="project" value="TreeGrafter"/>
</dbReference>
<dbReference type="InterPro" id="IPR006073">
    <property type="entry name" value="GTP-bd"/>
</dbReference>
<feature type="domain" description="KH type-2" evidence="9">
    <location>
        <begin position="214"/>
        <end position="291"/>
    </location>
</feature>
<dbReference type="NCBIfam" id="TIGR00231">
    <property type="entry name" value="small_GTP"/>
    <property type="match status" value="1"/>
</dbReference>
<feature type="region of interest" description="G5" evidence="7">
    <location>
        <begin position="162"/>
        <end position="164"/>
    </location>
</feature>
<dbReference type="PANTHER" id="PTHR42698:SF1">
    <property type="entry name" value="GTPASE ERA, MITOCHONDRIAL"/>
    <property type="match status" value="1"/>
</dbReference>
<evidence type="ECO:0000259" key="10">
    <source>
        <dbReference type="PROSITE" id="PS51713"/>
    </source>
</evidence>
<evidence type="ECO:0000256" key="2">
    <source>
        <dbReference type="ARBA" id="ARBA00020484"/>
    </source>
</evidence>
<comment type="function">
    <text evidence="6">An essential GTPase that binds both GDP and GTP, with rapid nucleotide exchange. Plays a role in 16S rRNA processing and 30S ribosomal subunit biogenesis and possibly also in cell cycle regulation and energy metabolism.</text>
</comment>
<evidence type="ECO:0000256" key="1">
    <source>
        <dbReference type="ARBA" id="ARBA00007921"/>
    </source>
</evidence>
<evidence type="ECO:0000256" key="7">
    <source>
        <dbReference type="PROSITE-ProRule" id="PRU01050"/>
    </source>
</evidence>
<accession>A0A919CP55</accession>
<comment type="caution">
    <text evidence="11">The sequence shown here is derived from an EMBL/GenBank/DDBJ whole genome shotgun (WGS) entry which is preliminary data.</text>
</comment>
<keyword evidence="6" id="KW-0963">Cytoplasm</keyword>
<dbReference type="AlphaFoldDB" id="A0A919CP55"/>
<dbReference type="InterPro" id="IPR005225">
    <property type="entry name" value="Small_GTP-bd"/>
</dbReference>
<proteinExistence type="inferred from homology"/>
<dbReference type="InterPro" id="IPR004044">
    <property type="entry name" value="KH_dom_type_2"/>
</dbReference>
<dbReference type="Proteomes" id="UP000630353">
    <property type="component" value="Unassembled WGS sequence"/>
</dbReference>
<dbReference type="GO" id="GO:0005525">
    <property type="term" value="F:GTP binding"/>
    <property type="evidence" value="ECO:0007669"/>
    <property type="project" value="UniProtKB-UniRule"/>
</dbReference>
<dbReference type="InterPro" id="IPR027417">
    <property type="entry name" value="P-loop_NTPase"/>
</dbReference>
<dbReference type="InterPro" id="IPR005662">
    <property type="entry name" value="GTPase_Era-like"/>
</dbReference>
<dbReference type="SUPFAM" id="SSF54814">
    <property type="entry name" value="Prokaryotic type KH domain (KH-domain type II)"/>
    <property type="match status" value="1"/>
</dbReference>
<dbReference type="PROSITE" id="PS50823">
    <property type="entry name" value="KH_TYPE_2"/>
    <property type="match status" value="1"/>
</dbReference>
<organism evidence="11 12">
    <name type="scientific">Thalassobaculum fulvum</name>
    <dbReference type="NCBI Taxonomy" id="1633335"/>
    <lineage>
        <taxon>Bacteria</taxon>
        <taxon>Pseudomonadati</taxon>
        <taxon>Pseudomonadota</taxon>
        <taxon>Alphaproteobacteria</taxon>
        <taxon>Rhodospirillales</taxon>
        <taxon>Thalassobaculaceae</taxon>
        <taxon>Thalassobaculum</taxon>
    </lineage>
</organism>
<keyword evidence="6" id="KW-0690">Ribosome biogenesis</keyword>
<dbReference type="NCBIfam" id="TIGR00436">
    <property type="entry name" value="era"/>
    <property type="match status" value="1"/>
</dbReference>
<dbReference type="SUPFAM" id="SSF52540">
    <property type="entry name" value="P-loop containing nucleoside triphosphate hydrolases"/>
    <property type="match status" value="1"/>
</dbReference>
<evidence type="ECO:0000259" key="9">
    <source>
        <dbReference type="PROSITE" id="PS50823"/>
    </source>
</evidence>
<feature type="domain" description="Era-type G" evidence="10">
    <location>
        <begin position="15"/>
        <end position="183"/>
    </location>
</feature>
<dbReference type="RefSeq" id="WP_189988929.1">
    <property type="nucleotide sequence ID" value="NZ_BMZS01000004.1"/>
</dbReference>
<comment type="similarity">
    <text evidence="1 6 7 8">Belongs to the TRAFAC class TrmE-Era-EngA-EngB-Septin-like GTPase superfamily. Era GTPase family.</text>
</comment>
<dbReference type="CDD" id="cd22534">
    <property type="entry name" value="KH-II_Era"/>
    <property type="match status" value="1"/>
</dbReference>
<reference evidence="11" key="1">
    <citation type="journal article" date="2014" name="Int. J. Syst. Evol. Microbiol.">
        <title>Complete genome sequence of Corynebacterium casei LMG S-19264T (=DSM 44701T), isolated from a smear-ripened cheese.</title>
        <authorList>
            <consortium name="US DOE Joint Genome Institute (JGI-PGF)"/>
            <person name="Walter F."/>
            <person name="Albersmeier A."/>
            <person name="Kalinowski J."/>
            <person name="Ruckert C."/>
        </authorList>
    </citation>
    <scope>NUCLEOTIDE SEQUENCE</scope>
    <source>
        <strain evidence="11">KCTC 42651</strain>
    </source>
</reference>
<protein>
    <recommendedName>
        <fullName evidence="2 6">GTPase Era</fullName>
    </recommendedName>
</protein>
<dbReference type="NCBIfam" id="NF000908">
    <property type="entry name" value="PRK00089.1"/>
    <property type="match status" value="1"/>
</dbReference>
<comment type="subcellular location">
    <subcellularLocation>
        <location evidence="6">Cytoplasm</location>
    </subcellularLocation>
    <subcellularLocation>
        <location evidence="6">Cell membrane</location>
        <topology evidence="6">Peripheral membrane protein</topology>
    </subcellularLocation>
</comment>
<evidence type="ECO:0000256" key="4">
    <source>
        <dbReference type="ARBA" id="ARBA00022884"/>
    </source>
</evidence>
<evidence type="ECO:0000256" key="8">
    <source>
        <dbReference type="RuleBase" id="RU003761"/>
    </source>
</evidence>
<evidence type="ECO:0000256" key="3">
    <source>
        <dbReference type="ARBA" id="ARBA00022741"/>
    </source>
</evidence>
<dbReference type="Gene3D" id="3.30.300.20">
    <property type="match status" value="1"/>
</dbReference>
<keyword evidence="4 6" id="KW-0694">RNA-binding</keyword>
<evidence type="ECO:0000256" key="6">
    <source>
        <dbReference type="HAMAP-Rule" id="MF_00367"/>
    </source>
</evidence>
<dbReference type="Gene3D" id="3.40.50.300">
    <property type="entry name" value="P-loop containing nucleotide triphosphate hydrolases"/>
    <property type="match status" value="1"/>
</dbReference>
<reference evidence="11" key="2">
    <citation type="submission" date="2020-09" db="EMBL/GenBank/DDBJ databases">
        <authorList>
            <person name="Sun Q."/>
            <person name="Kim S."/>
        </authorList>
    </citation>
    <scope>NUCLEOTIDE SEQUENCE</scope>
    <source>
        <strain evidence="11">KCTC 42651</strain>
    </source>
</reference>
<dbReference type="InterPro" id="IPR009019">
    <property type="entry name" value="KH_sf_prok-type"/>
</dbReference>
<feature type="binding site" evidence="6">
    <location>
        <begin position="70"/>
        <end position="74"/>
    </location>
    <ligand>
        <name>GTP</name>
        <dbReference type="ChEBI" id="CHEBI:37565"/>
    </ligand>
</feature>
<dbReference type="PROSITE" id="PS51713">
    <property type="entry name" value="G_ERA"/>
    <property type="match status" value="1"/>
</dbReference>
<dbReference type="InterPro" id="IPR015946">
    <property type="entry name" value="KH_dom-like_a/b"/>
</dbReference>
<dbReference type="InterPro" id="IPR030388">
    <property type="entry name" value="G_ERA_dom"/>
</dbReference>
<dbReference type="Pfam" id="PF07650">
    <property type="entry name" value="KH_2"/>
    <property type="match status" value="1"/>
</dbReference>
<feature type="binding site" evidence="6">
    <location>
        <begin position="23"/>
        <end position="30"/>
    </location>
    <ligand>
        <name>GTP</name>
        <dbReference type="ChEBI" id="CHEBI:37565"/>
    </ligand>
</feature>
<dbReference type="GO" id="GO:0005829">
    <property type="term" value="C:cytosol"/>
    <property type="evidence" value="ECO:0007669"/>
    <property type="project" value="TreeGrafter"/>
</dbReference>
<dbReference type="Pfam" id="PF01926">
    <property type="entry name" value="MMR_HSR1"/>
    <property type="match status" value="1"/>
</dbReference>
<dbReference type="GO" id="GO:0000028">
    <property type="term" value="P:ribosomal small subunit assembly"/>
    <property type="evidence" value="ECO:0007669"/>
    <property type="project" value="TreeGrafter"/>
</dbReference>
<keyword evidence="12" id="KW-1185">Reference proteome</keyword>
<keyword evidence="3 6" id="KW-0547">Nucleotide-binding</keyword>
<dbReference type="CDD" id="cd04163">
    <property type="entry name" value="Era"/>
    <property type="match status" value="1"/>
</dbReference>
<name>A0A919CP55_9PROT</name>
<evidence type="ECO:0000313" key="12">
    <source>
        <dbReference type="Proteomes" id="UP000630353"/>
    </source>
</evidence>
<feature type="region of interest" description="G1" evidence="7">
    <location>
        <begin position="23"/>
        <end position="30"/>
    </location>
</feature>
<dbReference type="GO" id="GO:0070181">
    <property type="term" value="F:small ribosomal subunit rRNA binding"/>
    <property type="evidence" value="ECO:0007669"/>
    <property type="project" value="UniProtKB-UniRule"/>
</dbReference>
<feature type="region of interest" description="G2" evidence="7">
    <location>
        <begin position="49"/>
        <end position="53"/>
    </location>
</feature>
<dbReference type="HAMAP" id="MF_00367">
    <property type="entry name" value="GTPase_Era"/>
    <property type="match status" value="1"/>
</dbReference>
<evidence type="ECO:0000313" key="11">
    <source>
        <dbReference type="EMBL" id="GHD48650.1"/>
    </source>
</evidence>
<dbReference type="GO" id="GO:0005886">
    <property type="term" value="C:plasma membrane"/>
    <property type="evidence" value="ECO:0007669"/>
    <property type="project" value="UniProtKB-SubCell"/>
</dbReference>
<feature type="binding site" evidence="6">
    <location>
        <begin position="133"/>
        <end position="136"/>
    </location>
    <ligand>
        <name>GTP</name>
        <dbReference type="ChEBI" id="CHEBI:37565"/>
    </ligand>
</feature>
<keyword evidence="6" id="KW-0699">rRNA-binding</keyword>
<sequence length="309" mass="34392">MSGTQGEAGTGEPTRCGFVALVGAPNAGKSTLTNHLVGAKVSIVTHKAQTTRARIRGIAMAGPAQIILVDTPGIFKPRRRLDRAMVHAAWAGAGDADVIVLVVDAARGRVDDDTRRIVEGLKANGQRAVLALNKVDGMKREKLLPMAQECAELFDFDAVFMISALTGSGCDDLRGYLAGHMPEGPWHYPEDELSDLPMRLLAAEVTREQVFLKLHDELPYEATVETDMWTERDDGSVRIDQTIYVERDSQRMIVLGKGGRKIKEIGQLAREQLEAMLERRVHLFLFVKVREAWQEDRERYTTWGLEWDV</sequence>
<keyword evidence="6" id="KW-1003">Cell membrane</keyword>
<dbReference type="GO" id="GO:0003924">
    <property type="term" value="F:GTPase activity"/>
    <property type="evidence" value="ECO:0007669"/>
    <property type="project" value="UniProtKB-UniRule"/>
</dbReference>
<keyword evidence="6" id="KW-0472">Membrane</keyword>
<evidence type="ECO:0000256" key="5">
    <source>
        <dbReference type="ARBA" id="ARBA00023134"/>
    </source>
</evidence>
<feature type="region of interest" description="G4" evidence="7">
    <location>
        <begin position="133"/>
        <end position="136"/>
    </location>
</feature>
<dbReference type="EMBL" id="BMZS01000004">
    <property type="protein sequence ID" value="GHD48650.1"/>
    <property type="molecule type" value="Genomic_DNA"/>
</dbReference>